<dbReference type="EMBL" id="JPKY01000103">
    <property type="protein sequence ID" value="KFH42137.1"/>
    <property type="molecule type" value="Genomic_DNA"/>
</dbReference>
<reference evidence="3" key="1">
    <citation type="journal article" date="2014" name="Genome Announc.">
        <title>Genome sequence and annotation of Acremonium chrysogenum, producer of the beta-lactam antibiotic cephalosporin C.</title>
        <authorList>
            <person name="Terfehr D."/>
            <person name="Dahlmann T.A."/>
            <person name="Specht T."/>
            <person name="Zadra I."/>
            <person name="Kuernsteiner H."/>
            <person name="Kueck U."/>
        </authorList>
    </citation>
    <scope>NUCLEOTIDE SEQUENCE [LARGE SCALE GENOMIC DNA]</scope>
    <source>
        <strain evidence="3">ATCC 11550 / CBS 779.69 / DSM 880 / IAM 14645 / JCM 23072 / IMI 49137</strain>
    </source>
</reference>
<sequence length="732" mass="80003">MRLVSEIATTAVAIAASLLTLVAGSPSAPECQDDAVRFEIKDAPYTNYFYSDCHSASQVVVTSPLPDSNLTVIGPRLLQQVAWPAGNSGLVAFFEPQNGVNGTLAISLTDSPSTGNALDPIYEPSSRGKGDPVVGVSGHLHLNTSARLSVPILCSIRTMRDFTEGPSLLRPEIQDAIKYTESPEGGHVSLSRLWLDNSTTTTLSFAPTASNASVTLEDGDELRFQPGTYTFNASFDYPQLQQLSPREVLSEGAQHLIKDAPEQTQSLSFLSFSDKLTAGAWRFLTYFGRDSMISMLLLGPILSSGPDSAFEAGISALLERINRTDGSAAHEETIGDYATWLNREDGMISTRPRYDYKMIDTDFFLPVVLAEYFIKNPIGRDRACELLKTTPVEDPDNAGLTYGELATLNAEKIMDITSAFASPGGQKKENLIKLKEGEVVGEWRDSGSGLGGGRIPYDVNAAIAPAGLRAIAALAEAGFFPDHPEWSDKAAQYAKVWEDETLSLFEVTVPQEEARALVDAYVEENDFPFASQGENITAPIRFHGLSLDGDDDQPIVRVMNTDDCFRHFLLNTTNEEQLSSFLSQTADNILAPYPLGLTTDVGLLVANPAFGGEPHYAEQFSKSAYHGTVVWSWQLSMMARGLERQLARCHDTSPPGFCGDEKLHGKILQAYNRLWDVIEDNADILSGEVWSWRYDGGKFVPVPLGALTPTESNIRQLWSLTFLAVRRNESLQ</sequence>
<comment type="caution">
    <text evidence="2">The sequence shown here is derived from an EMBL/GenBank/DDBJ whole genome shotgun (WGS) entry which is preliminary data.</text>
</comment>
<evidence type="ECO:0000313" key="2">
    <source>
        <dbReference type="EMBL" id="KFH42137.1"/>
    </source>
</evidence>
<keyword evidence="3" id="KW-1185">Reference proteome</keyword>
<evidence type="ECO:0000256" key="1">
    <source>
        <dbReference type="SAM" id="SignalP"/>
    </source>
</evidence>
<name>A0A086SYF5_HAPC1</name>
<proteinExistence type="predicted"/>
<dbReference type="Proteomes" id="UP000029964">
    <property type="component" value="Unassembled WGS sequence"/>
</dbReference>
<dbReference type="OrthoDB" id="2591256at2759"/>
<organism evidence="2 3">
    <name type="scientific">Hapsidospora chrysogenum (strain ATCC 11550 / CBS 779.69 / DSM 880 / IAM 14645 / JCM 23072 / IMI 49137)</name>
    <name type="common">Acremonium chrysogenum</name>
    <dbReference type="NCBI Taxonomy" id="857340"/>
    <lineage>
        <taxon>Eukaryota</taxon>
        <taxon>Fungi</taxon>
        <taxon>Dikarya</taxon>
        <taxon>Ascomycota</taxon>
        <taxon>Pezizomycotina</taxon>
        <taxon>Sordariomycetes</taxon>
        <taxon>Hypocreomycetidae</taxon>
        <taxon>Hypocreales</taxon>
        <taxon>Bionectriaceae</taxon>
        <taxon>Hapsidospora</taxon>
    </lineage>
</organism>
<feature type="signal peptide" evidence="1">
    <location>
        <begin position="1"/>
        <end position="24"/>
    </location>
</feature>
<dbReference type="GO" id="GO:0005975">
    <property type="term" value="P:carbohydrate metabolic process"/>
    <property type="evidence" value="ECO:0007669"/>
    <property type="project" value="InterPro"/>
</dbReference>
<evidence type="ECO:0000313" key="3">
    <source>
        <dbReference type="Proteomes" id="UP000029964"/>
    </source>
</evidence>
<dbReference type="InterPro" id="IPR008928">
    <property type="entry name" value="6-hairpin_glycosidase_sf"/>
</dbReference>
<accession>A0A086SYF5</accession>
<dbReference type="AlphaFoldDB" id="A0A086SYF5"/>
<dbReference type="HOGENOM" id="CLU_012888_0_0_1"/>
<feature type="chain" id="PRO_5001815201" description="Glycogen debranching enzyme-like protein" evidence="1">
    <location>
        <begin position="25"/>
        <end position="732"/>
    </location>
</feature>
<evidence type="ECO:0008006" key="4">
    <source>
        <dbReference type="Google" id="ProtNLM"/>
    </source>
</evidence>
<protein>
    <recommendedName>
        <fullName evidence="4">Glycogen debranching enzyme-like protein</fullName>
    </recommendedName>
</protein>
<dbReference type="SUPFAM" id="SSF48208">
    <property type="entry name" value="Six-hairpin glycosidases"/>
    <property type="match status" value="1"/>
</dbReference>
<gene>
    <name evidence="2" type="ORF">ACRE_071340</name>
</gene>
<keyword evidence="1" id="KW-0732">Signal</keyword>